<dbReference type="Proteomes" id="UP000639772">
    <property type="component" value="Chromosome 11"/>
</dbReference>
<dbReference type="AlphaFoldDB" id="A0A835Q0T0"/>
<proteinExistence type="predicted"/>
<comment type="caution">
    <text evidence="1">The sequence shown here is derived from an EMBL/GenBank/DDBJ whole genome shotgun (WGS) entry which is preliminary data.</text>
</comment>
<organism evidence="1 2">
    <name type="scientific">Vanilla planifolia</name>
    <name type="common">Vanilla</name>
    <dbReference type="NCBI Taxonomy" id="51239"/>
    <lineage>
        <taxon>Eukaryota</taxon>
        <taxon>Viridiplantae</taxon>
        <taxon>Streptophyta</taxon>
        <taxon>Embryophyta</taxon>
        <taxon>Tracheophyta</taxon>
        <taxon>Spermatophyta</taxon>
        <taxon>Magnoliopsida</taxon>
        <taxon>Liliopsida</taxon>
        <taxon>Asparagales</taxon>
        <taxon>Orchidaceae</taxon>
        <taxon>Vanilloideae</taxon>
        <taxon>Vanilleae</taxon>
        <taxon>Vanilla</taxon>
    </lineage>
</organism>
<dbReference type="EMBL" id="JADCNM010000011">
    <property type="protein sequence ID" value="KAG0462553.1"/>
    <property type="molecule type" value="Genomic_DNA"/>
</dbReference>
<sequence>MSTNVYFFPPCRPRLTTSSQIHVLVVLVKGEVSTAADKVSEGSSCYKSKEYREICFSDATKRKEEEEQAECSKEVQNLEESIWK</sequence>
<name>A0A835Q0T0_VANPL</name>
<reference evidence="1 2" key="1">
    <citation type="journal article" date="2020" name="Nat. Food">
        <title>A phased Vanilla planifolia genome enables genetic improvement of flavour and production.</title>
        <authorList>
            <person name="Hasing T."/>
            <person name="Tang H."/>
            <person name="Brym M."/>
            <person name="Khazi F."/>
            <person name="Huang T."/>
            <person name="Chambers A.H."/>
        </authorList>
    </citation>
    <scope>NUCLEOTIDE SEQUENCE [LARGE SCALE GENOMIC DNA]</scope>
    <source>
        <tissue evidence="1">Leaf</tissue>
    </source>
</reference>
<accession>A0A835Q0T0</accession>
<evidence type="ECO:0000313" key="2">
    <source>
        <dbReference type="Proteomes" id="UP000639772"/>
    </source>
</evidence>
<evidence type="ECO:0000313" key="1">
    <source>
        <dbReference type="EMBL" id="KAG0462553.1"/>
    </source>
</evidence>
<gene>
    <name evidence="1" type="ORF">HPP92_021029</name>
</gene>
<protein>
    <submittedName>
        <fullName evidence="1">Uncharacterized protein</fullName>
    </submittedName>
</protein>